<sequence>MPYRKRTTVTPLSVAKASGNGSFDRLAPLPAPKFRAMQAKGGAEGLLGVGQLSIGQDGTEAVVLGDAREGEEEEAVGVSPGGHITKRRAKSRPVSLELIESANGLTQRLANASTPADAPSLVAFPTAGAHSPTSPLSPMASPRPRQRTTYASNVSASSRRSRAESTNTNSSVLRSRTQSISQRARPLSRRVESSGSATLFFGPPIPRSSTPVRSRQSLMLNSPPTSMLRPQGLLGRPQMATRHSYAGPMSGDSWASPVQDSSPLSMPRGTDDEVFPMGEISDEDADSDFAPMPVDVLSMDEDEEDLFFGSSSFNQSFRQPDEGLGAEMDADDSFGWGAPPNTSYSMSLIESTPSPRSKMLGGIAKLEKKYKPRDSGVVLSEDDDSGIGLGPSLFGAKPPVNMGRGLGRSGSVLDAMPRASTSVSTLGSDPELVTPLLGPSSSSGWPGFPTSLSSSDSLSDNDVDAFIIKTLMHAQSAAEGQRRPPGTPHKRVKVAFVGPRPWQSAVASKVGFDFGEEEAKDGKGKAPKKKAPRKSLPAAFPMLGRKGTTKAEDRDGDTDEEASPSDRKNKTEYQSIGLGRPSVGRASWLLRRSSSGAISVASGSGSGESYPATPTASRGTLGWQLPPPRIPSHLSPLKTSIPSHLSPNRTASGSSSASITPVSPTASRQLQISGPHALQPLKPAAAGSAFKQVRPRPSLSVLVPSEDTRPGKFEREFVEIGEVGSGEFGKVMKVRRKDREDVAAVKKSKRFEGVRHRLRLREEVEVLQHLSARAGPARHPNVLAYVDSWEQDEALYIQTEMCELGNFAHFLWEYGRAFPVLDEARVWKILADLSNGLHFIHDAGVIHLDLKPANVFITGEGRFKIGDFGMASLWPRAALAPDGFEREGDKVYLAPEVLQGRYGKAADMFSLGITMLETASNIVVPDQGAPWHRLRQDDLSQVEMPDDTSPELVRLIRAMMRADPAARVDARGVWADPVVARARRAMERMRGGGAFAASPLARAGDGFLEEILARDAMDEGA</sequence>
<evidence type="ECO:0000313" key="1">
    <source>
        <dbReference type="EMBL" id="KAI0046235.1"/>
    </source>
</evidence>
<reference evidence="1" key="2">
    <citation type="journal article" date="2022" name="New Phytol.">
        <title>Evolutionary transition to the ectomycorrhizal habit in the genomes of a hyperdiverse lineage of mushroom-forming fungi.</title>
        <authorList>
            <person name="Looney B."/>
            <person name="Miyauchi S."/>
            <person name="Morin E."/>
            <person name="Drula E."/>
            <person name="Courty P.E."/>
            <person name="Kohler A."/>
            <person name="Kuo A."/>
            <person name="LaButti K."/>
            <person name="Pangilinan J."/>
            <person name="Lipzen A."/>
            <person name="Riley R."/>
            <person name="Andreopoulos W."/>
            <person name="He G."/>
            <person name="Johnson J."/>
            <person name="Nolan M."/>
            <person name="Tritt A."/>
            <person name="Barry K.W."/>
            <person name="Grigoriev I.V."/>
            <person name="Nagy L.G."/>
            <person name="Hibbett D."/>
            <person name="Henrissat B."/>
            <person name="Matheny P.B."/>
            <person name="Labbe J."/>
            <person name="Martin F.M."/>
        </authorList>
    </citation>
    <scope>NUCLEOTIDE SEQUENCE</scope>
    <source>
        <strain evidence="1">FP105234-sp</strain>
    </source>
</reference>
<comment type="caution">
    <text evidence="1">The sequence shown here is derived from an EMBL/GenBank/DDBJ whole genome shotgun (WGS) entry which is preliminary data.</text>
</comment>
<protein>
    <submittedName>
        <fullName evidence="1">Kinase-like protein</fullName>
    </submittedName>
</protein>
<proteinExistence type="predicted"/>
<reference evidence="1" key="1">
    <citation type="submission" date="2021-02" db="EMBL/GenBank/DDBJ databases">
        <authorList>
            <consortium name="DOE Joint Genome Institute"/>
            <person name="Ahrendt S."/>
            <person name="Looney B.P."/>
            <person name="Miyauchi S."/>
            <person name="Morin E."/>
            <person name="Drula E."/>
            <person name="Courty P.E."/>
            <person name="Chicoki N."/>
            <person name="Fauchery L."/>
            <person name="Kohler A."/>
            <person name="Kuo A."/>
            <person name="Labutti K."/>
            <person name="Pangilinan J."/>
            <person name="Lipzen A."/>
            <person name="Riley R."/>
            <person name="Andreopoulos W."/>
            <person name="He G."/>
            <person name="Johnson J."/>
            <person name="Barry K.W."/>
            <person name="Grigoriev I.V."/>
            <person name="Nagy L."/>
            <person name="Hibbett D."/>
            <person name="Henrissat B."/>
            <person name="Matheny P.B."/>
            <person name="Labbe J."/>
            <person name="Martin F."/>
        </authorList>
    </citation>
    <scope>NUCLEOTIDE SEQUENCE</scope>
    <source>
        <strain evidence="1">FP105234-sp</strain>
    </source>
</reference>
<dbReference type="EMBL" id="MU275930">
    <property type="protein sequence ID" value="KAI0046235.1"/>
    <property type="molecule type" value="Genomic_DNA"/>
</dbReference>
<dbReference type="Proteomes" id="UP000814033">
    <property type="component" value="Unassembled WGS sequence"/>
</dbReference>
<accession>A0ACB8RQB7</accession>
<keyword evidence="2" id="KW-1185">Reference proteome</keyword>
<name>A0ACB8RQB7_9AGAM</name>
<organism evidence="1 2">
    <name type="scientific">Auriscalpium vulgare</name>
    <dbReference type="NCBI Taxonomy" id="40419"/>
    <lineage>
        <taxon>Eukaryota</taxon>
        <taxon>Fungi</taxon>
        <taxon>Dikarya</taxon>
        <taxon>Basidiomycota</taxon>
        <taxon>Agaricomycotina</taxon>
        <taxon>Agaricomycetes</taxon>
        <taxon>Russulales</taxon>
        <taxon>Auriscalpiaceae</taxon>
        <taxon>Auriscalpium</taxon>
    </lineage>
</organism>
<evidence type="ECO:0000313" key="2">
    <source>
        <dbReference type="Proteomes" id="UP000814033"/>
    </source>
</evidence>
<gene>
    <name evidence="1" type="ORF">FA95DRAFT_1573265</name>
</gene>